<dbReference type="Pfam" id="PF09648">
    <property type="entry name" value="YycI"/>
    <property type="match status" value="1"/>
</dbReference>
<organism evidence="3 4">
    <name type="scientific">Oceanobacillus polygoni</name>
    <dbReference type="NCBI Taxonomy" id="1235259"/>
    <lineage>
        <taxon>Bacteria</taxon>
        <taxon>Bacillati</taxon>
        <taxon>Bacillota</taxon>
        <taxon>Bacilli</taxon>
        <taxon>Bacillales</taxon>
        <taxon>Bacillaceae</taxon>
        <taxon>Oceanobacillus</taxon>
    </lineage>
</organism>
<feature type="transmembrane region" description="Helical" evidence="1">
    <location>
        <begin position="6"/>
        <end position="26"/>
    </location>
</feature>
<dbReference type="Gene3D" id="2.40.128.690">
    <property type="entry name" value="YycH protein, domain 3-like"/>
    <property type="match status" value="1"/>
</dbReference>
<protein>
    <submittedName>
        <fullName evidence="3">Regulatory protein YycI of two-component signal transduction system YycFG</fullName>
    </submittedName>
</protein>
<feature type="domain" description="Regulatory protein YycH-like" evidence="2">
    <location>
        <begin position="36"/>
        <end position="256"/>
    </location>
</feature>
<keyword evidence="4" id="KW-1185">Reference proteome</keyword>
<keyword evidence="1" id="KW-1133">Transmembrane helix</keyword>
<evidence type="ECO:0000313" key="4">
    <source>
        <dbReference type="Proteomes" id="UP001138793"/>
    </source>
</evidence>
<dbReference type="InterPro" id="IPR018604">
    <property type="entry name" value="YycI-like"/>
</dbReference>
<dbReference type="GO" id="GO:0016020">
    <property type="term" value="C:membrane"/>
    <property type="evidence" value="ECO:0007669"/>
    <property type="project" value="InterPro"/>
</dbReference>
<evidence type="ECO:0000256" key="1">
    <source>
        <dbReference type="SAM" id="Phobius"/>
    </source>
</evidence>
<dbReference type="OrthoDB" id="2388036at2"/>
<keyword evidence="1" id="KW-0812">Transmembrane</keyword>
<proteinExistence type="predicted"/>
<evidence type="ECO:0000259" key="2">
    <source>
        <dbReference type="Pfam" id="PF09648"/>
    </source>
</evidence>
<dbReference type="EMBL" id="JAGGMB010000009">
    <property type="protein sequence ID" value="MBP2078641.1"/>
    <property type="molecule type" value="Genomic_DNA"/>
</dbReference>
<name>A0A9X1CD39_9BACI</name>
<reference evidence="3" key="1">
    <citation type="submission" date="2021-03" db="EMBL/GenBank/DDBJ databases">
        <title>Genomic Encyclopedia of Type Strains, Phase IV (KMG-IV): sequencing the most valuable type-strain genomes for metagenomic binning, comparative biology and taxonomic classification.</title>
        <authorList>
            <person name="Goeker M."/>
        </authorList>
    </citation>
    <scope>NUCLEOTIDE SEQUENCE</scope>
    <source>
        <strain evidence="3">DSM 107338</strain>
    </source>
</reference>
<dbReference type="RefSeq" id="WP_149475897.1">
    <property type="nucleotide sequence ID" value="NZ_JAGGMB010000009.1"/>
</dbReference>
<evidence type="ECO:0000313" key="3">
    <source>
        <dbReference type="EMBL" id="MBP2078641.1"/>
    </source>
</evidence>
<keyword evidence="1" id="KW-0472">Membrane</keyword>
<accession>A0A9X1CD39</accession>
<dbReference type="Proteomes" id="UP001138793">
    <property type="component" value="Unassembled WGS sequence"/>
</dbReference>
<comment type="caution">
    <text evidence="3">The sequence shown here is derived from an EMBL/GenBank/DDBJ whole genome shotgun (WGS) entry which is preliminary data.</text>
</comment>
<gene>
    <name evidence="3" type="ORF">J2Z64_002905</name>
</gene>
<dbReference type="AlphaFoldDB" id="A0A9X1CD39"/>
<sequence length="310" mass="35586">MQWGHIKTLFILSFLILNIYLLIQFVDRQQDSEDRDVLDNKESSLEEQLESENITLPAMEYDVTESNYISVSQKTFTTEEQSMLNSMDNLTAAVIDNEFIIAQLREPIPIPVNTTPSRIADLLAPYVAYSEEYEFWDWNEEYRVLIFSQLKEGRPVYLNGSAIILAYLNRNNEITHYTQMMLGESSKQGTTQTVNPPIQAIATLFYRNNLVQDDEVTEEPSLGYLSRIVSEEGSHVFAPTWKVTVNGSRNYFVNAIEGLVYAGTDAKFLEETIKDNIKRIEGLPEESEIKEAALRSLERRLEIGNRSEIE</sequence>